<dbReference type="Pfam" id="PF01263">
    <property type="entry name" value="Aldose_epim"/>
    <property type="match status" value="1"/>
</dbReference>
<evidence type="ECO:0000313" key="2">
    <source>
        <dbReference type="Proteomes" id="UP000831304"/>
    </source>
</evidence>
<dbReference type="InterPro" id="IPR011013">
    <property type="entry name" value="Gal_mutarotase_sf_dom"/>
</dbReference>
<dbReference type="RefSeq" id="WP_243567570.1">
    <property type="nucleotide sequence ID" value="NZ_BAAARD010000001.1"/>
</dbReference>
<proteinExistence type="predicted"/>
<sequence length="309" mass="33334">MTLPTGAQLVLETSTSSGELTAVVTTVAAGLRALSLDGVELVPTFGEDRTPPAAAGIVLAPWPNRIRDGRWSHDGVDHQLAITEPALGNAIHGLLRFTEYRVVAQDRDSVTLEATIFPQTGYPFLIETAVHYELVSDGLRVTHRLENVGAEPAPVALGTHPYVKIGGVPTAELELRIEADSHIEVDERKLPTGEVPVDGTPWDLRAGRRVGELSLDDAFGELASDEEGVIEHVLTAPDGRSVAVWADDDFAYVQAFTTDRFPGEELAIAIEPMTAPAEAFNSGRGLRWLGPGEQWELSWGIRFRGFTAG</sequence>
<evidence type="ECO:0000313" key="1">
    <source>
        <dbReference type="EMBL" id="UOE24695.1"/>
    </source>
</evidence>
<name>A0ABY4ANW3_9MICO</name>
<dbReference type="CDD" id="cd09022">
    <property type="entry name" value="Aldose_epim_Ec_YihR"/>
    <property type="match status" value="1"/>
</dbReference>
<dbReference type="SUPFAM" id="SSF74650">
    <property type="entry name" value="Galactose mutarotase-like"/>
    <property type="match status" value="1"/>
</dbReference>
<dbReference type="Proteomes" id="UP000831304">
    <property type="component" value="Chromosome"/>
</dbReference>
<organism evidence="1 2">
    <name type="scientific">Agromyces soli</name>
    <dbReference type="NCBI Taxonomy" id="659012"/>
    <lineage>
        <taxon>Bacteria</taxon>
        <taxon>Bacillati</taxon>
        <taxon>Actinomycetota</taxon>
        <taxon>Actinomycetes</taxon>
        <taxon>Micrococcales</taxon>
        <taxon>Microbacteriaceae</taxon>
        <taxon>Agromyces</taxon>
    </lineage>
</organism>
<dbReference type="PANTHER" id="PTHR10091:SF0">
    <property type="entry name" value="GALACTOSE MUTAROTASE"/>
    <property type="match status" value="1"/>
</dbReference>
<dbReference type="InterPro" id="IPR008183">
    <property type="entry name" value="Aldose_1/G6P_1-epimerase"/>
</dbReference>
<reference evidence="1 2" key="1">
    <citation type="submission" date="2022-03" db="EMBL/GenBank/DDBJ databases">
        <title>Agromyces sp. isolated from the gut of P. brevitarsis seulensis larvae.</title>
        <authorList>
            <person name="Won M."/>
            <person name="Kwon S.-W."/>
        </authorList>
    </citation>
    <scope>NUCLEOTIDE SEQUENCE [LARGE SCALE GENOMIC DNA]</scope>
    <source>
        <strain evidence="1 2">KACC 16215</strain>
    </source>
</reference>
<accession>A0ABY4ANW3</accession>
<gene>
    <name evidence="1" type="ORF">MTP13_09950</name>
</gene>
<dbReference type="InterPro" id="IPR014718">
    <property type="entry name" value="GH-type_carb-bd"/>
</dbReference>
<dbReference type="Gene3D" id="2.70.98.10">
    <property type="match status" value="1"/>
</dbReference>
<dbReference type="InterPro" id="IPR037480">
    <property type="entry name" value="YihR-like"/>
</dbReference>
<protein>
    <submittedName>
        <fullName evidence="1">Aldose 1-epimerase family protein</fullName>
    </submittedName>
</protein>
<dbReference type="EMBL" id="CP094533">
    <property type="protein sequence ID" value="UOE24695.1"/>
    <property type="molecule type" value="Genomic_DNA"/>
</dbReference>
<keyword evidence="2" id="KW-1185">Reference proteome</keyword>
<dbReference type="PANTHER" id="PTHR10091">
    <property type="entry name" value="ALDOSE-1-EPIMERASE"/>
    <property type="match status" value="1"/>
</dbReference>